<organism evidence="3 4">
    <name type="scientific">Haloferax litoreum</name>
    <dbReference type="NCBI Taxonomy" id="2666140"/>
    <lineage>
        <taxon>Archaea</taxon>
        <taxon>Methanobacteriati</taxon>
        <taxon>Methanobacteriota</taxon>
        <taxon>Stenosarchaea group</taxon>
        <taxon>Halobacteria</taxon>
        <taxon>Halobacteriales</taxon>
        <taxon>Haloferacaceae</taxon>
        <taxon>Haloferax</taxon>
    </lineage>
</organism>
<reference evidence="3 4" key="1">
    <citation type="submission" date="2019-11" db="EMBL/GenBank/DDBJ databases">
        <title>Whole genome sequence of Haloferax sp. MBLA0076.</title>
        <authorList>
            <person name="Seo M.-J."/>
            <person name="Cho E.-S."/>
        </authorList>
    </citation>
    <scope>NUCLEOTIDE SEQUENCE [LARGE SCALE GENOMIC DNA]</scope>
    <source>
        <strain evidence="3 4">MBLA0076</strain>
    </source>
</reference>
<dbReference type="AlphaFoldDB" id="A0A6A8GDL5"/>
<comment type="caution">
    <text evidence="3">The sequence shown here is derived from an EMBL/GenBank/DDBJ whole genome shotgun (WGS) entry which is preliminary data.</text>
</comment>
<accession>A0A6A8GDL5</accession>
<keyword evidence="2" id="KW-0812">Transmembrane</keyword>
<evidence type="ECO:0000256" key="2">
    <source>
        <dbReference type="SAM" id="Phobius"/>
    </source>
</evidence>
<sequence length="73" mass="8206">MSEEESLSLPEKAYRTVTPGSSTRPDMEMDSIGWTMFLILVVLMVPLLPFIVIVYVFSKLFDYLAAQRGSGET</sequence>
<dbReference type="Proteomes" id="UP000439022">
    <property type="component" value="Unassembled WGS sequence"/>
</dbReference>
<dbReference type="InterPro" id="IPR055957">
    <property type="entry name" value="DUF7535"/>
</dbReference>
<evidence type="ECO:0000313" key="4">
    <source>
        <dbReference type="Proteomes" id="UP000439022"/>
    </source>
</evidence>
<keyword evidence="2" id="KW-0472">Membrane</keyword>
<dbReference type="Pfam" id="PF24379">
    <property type="entry name" value="DUF7535"/>
    <property type="match status" value="1"/>
</dbReference>
<proteinExistence type="predicted"/>
<gene>
    <name evidence="3" type="ORF">GJR96_03180</name>
</gene>
<feature type="region of interest" description="Disordered" evidence="1">
    <location>
        <begin position="1"/>
        <end position="23"/>
    </location>
</feature>
<dbReference type="EMBL" id="WKJO01000001">
    <property type="protein sequence ID" value="MRX20961.1"/>
    <property type="molecule type" value="Genomic_DNA"/>
</dbReference>
<name>A0A6A8GDL5_9EURY</name>
<dbReference type="RefSeq" id="WP_151161605.1">
    <property type="nucleotide sequence ID" value="NZ_WKJO01000001.1"/>
</dbReference>
<evidence type="ECO:0000313" key="3">
    <source>
        <dbReference type="EMBL" id="MRX20961.1"/>
    </source>
</evidence>
<protein>
    <submittedName>
        <fullName evidence="3">Uncharacterized protein</fullName>
    </submittedName>
</protein>
<evidence type="ECO:0000256" key="1">
    <source>
        <dbReference type="SAM" id="MobiDB-lite"/>
    </source>
</evidence>
<keyword evidence="4" id="KW-1185">Reference proteome</keyword>
<feature type="transmembrane region" description="Helical" evidence="2">
    <location>
        <begin position="32"/>
        <end position="58"/>
    </location>
</feature>
<keyword evidence="2" id="KW-1133">Transmembrane helix</keyword>